<dbReference type="AlphaFoldDB" id="C1FEX5"/>
<dbReference type="RefSeq" id="XP_002507771.1">
    <property type="nucleotide sequence ID" value="XM_002507725.1"/>
</dbReference>
<dbReference type="GO" id="GO:0006000">
    <property type="term" value="P:fructose metabolic process"/>
    <property type="evidence" value="ECO:0007669"/>
    <property type="project" value="InterPro"/>
</dbReference>
<protein>
    <recommendedName>
        <fullName evidence="5">6-phosphofructo-2-kinase domain-containing protein</fullName>
    </recommendedName>
</protein>
<sequence>GLPARGKTHMAKRLCQYLRFFHGARTQVFNVGSYRRKMMGKTKADSEFFRGNGENDALRKSFARAALKDLVDFLFQEDLGSNLEQRSADSGRVAIFDATNTTKERREWIRAQLDGLPLKLLFIESVCTDQAIIDRNIWHVKVNNEDYVTEADKRRAYDDFKKRIENYEAVYQPIDEEHLSFIKLINCGKKVEINNIHGFLCGRIVQFLTNMHATHQTIYLTRHGQSEYNYQGKIGGDSGLSMMGEKYALALAKYCVDHLTKDPHTGEPVPCRLWTSSLQRTILTARHIPHPKVKPMSPRVLRNLDEIYAGVCDGMTYDEIEANYPEEFALRNENKLGYRYPRGESYLDVISRLDPLIQELESYQEPVLIVGHQGVLRLIYAYFTGMDRTEACNASIPLNTVIKVSLFSFSYGQLL</sequence>
<dbReference type="eggNOG" id="KOG0234">
    <property type="taxonomic scope" value="Eukaryota"/>
</dbReference>
<dbReference type="InterPro" id="IPR027417">
    <property type="entry name" value="P-loop_NTPase"/>
</dbReference>
<dbReference type="InParanoid" id="C1FEX5"/>
<evidence type="ECO:0000256" key="4">
    <source>
        <dbReference type="PIRSR" id="PIRSR613078-2"/>
    </source>
</evidence>
<dbReference type="PANTHER" id="PTHR10606:SF44">
    <property type="entry name" value="6-PHOSPHOFRUCTO 2-KINASE_FRUCTOSE 2,6-BISPHOSPHATASE LONG FORM"/>
    <property type="match status" value="1"/>
</dbReference>
<dbReference type="InterPro" id="IPR013079">
    <property type="entry name" value="6Phosfructo_kin"/>
</dbReference>
<dbReference type="GeneID" id="8250690"/>
<dbReference type="EMBL" id="CP001574">
    <property type="protein sequence ID" value="ACO69029.1"/>
    <property type="molecule type" value="Genomic_DNA"/>
</dbReference>
<dbReference type="KEGG" id="mis:MICPUN_78129"/>
<feature type="active site" description="Proton donor/acceptor" evidence="3">
    <location>
        <position position="306"/>
    </location>
</feature>
<dbReference type="GO" id="GO:0004331">
    <property type="term" value="F:fructose-2,6-bisphosphate 2-phosphatase activity"/>
    <property type="evidence" value="ECO:0007669"/>
    <property type="project" value="TreeGrafter"/>
</dbReference>
<dbReference type="SUPFAM" id="SSF52540">
    <property type="entry name" value="P-loop containing nucleoside triphosphate hydrolases"/>
    <property type="match status" value="1"/>
</dbReference>
<evidence type="ECO:0000256" key="3">
    <source>
        <dbReference type="PIRSR" id="PIRSR613078-1"/>
    </source>
</evidence>
<dbReference type="PRINTS" id="PR00991">
    <property type="entry name" value="6PFRUCTKNASE"/>
</dbReference>
<gene>
    <name evidence="6" type="ORF">MICPUN_78129</name>
</gene>
<dbReference type="InterPro" id="IPR003094">
    <property type="entry name" value="6Pfruct_kin"/>
</dbReference>
<name>C1FEX5_MICCC</name>
<dbReference type="OrthoDB" id="267323at2759"/>
<dbReference type="Gene3D" id="3.40.50.300">
    <property type="entry name" value="P-loop containing nucleotide triphosphate hydrolases"/>
    <property type="match status" value="1"/>
</dbReference>
<evidence type="ECO:0000259" key="5">
    <source>
        <dbReference type="Pfam" id="PF01591"/>
    </source>
</evidence>
<dbReference type="SMART" id="SM00855">
    <property type="entry name" value="PGAM"/>
    <property type="match status" value="1"/>
</dbReference>
<evidence type="ECO:0000256" key="1">
    <source>
        <dbReference type="ARBA" id="ARBA00022741"/>
    </source>
</evidence>
<dbReference type="GO" id="GO:0005524">
    <property type="term" value="F:ATP binding"/>
    <property type="evidence" value="ECO:0007669"/>
    <property type="project" value="UniProtKB-KW"/>
</dbReference>
<dbReference type="CDD" id="cd07067">
    <property type="entry name" value="HP_PGM_like"/>
    <property type="match status" value="1"/>
</dbReference>
<evidence type="ECO:0000313" key="7">
    <source>
        <dbReference type="Proteomes" id="UP000002009"/>
    </source>
</evidence>
<dbReference type="Pfam" id="PF00300">
    <property type="entry name" value="His_Phos_1"/>
    <property type="match status" value="1"/>
</dbReference>
<dbReference type="PIRSF" id="PIRSF000709">
    <property type="entry name" value="6PFK_2-Ptase"/>
    <property type="match status" value="1"/>
</dbReference>
<dbReference type="STRING" id="296587.C1FEX5"/>
<dbReference type="GO" id="GO:0006003">
    <property type="term" value="P:fructose 2,6-bisphosphate metabolic process"/>
    <property type="evidence" value="ECO:0007669"/>
    <property type="project" value="InterPro"/>
</dbReference>
<organism evidence="6 7">
    <name type="scientific">Micromonas commoda (strain RCC299 / NOUM17 / CCMP2709)</name>
    <name type="common">Picoplanktonic green alga</name>
    <dbReference type="NCBI Taxonomy" id="296587"/>
    <lineage>
        <taxon>Eukaryota</taxon>
        <taxon>Viridiplantae</taxon>
        <taxon>Chlorophyta</taxon>
        <taxon>Mamiellophyceae</taxon>
        <taxon>Mamiellales</taxon>
        <taxon>Mamiellaceae</taxon>
        <taxon>Micromonas</taxon>
    </lineage>
</organism>
<evidence type="ECO:0000256" key="2">
    <source>
        <dbReference type="ARBA" id="ARBA00022840"/>
    </source>
</evidence>
<dbReference type="GO" id="GO:0005829">
    <property type="term" value="C:cytosol"/>
    <property type="evidence" value="ECO:0007669"/>
    <property type="project" value="TreeGrafter"/>
</dbReference>
<dbReference type="Proteomes" id="UP000002009">
    <property type="component" value="Chromosome 1"/>
</dbReference>
<feature type="active site" description="Tele-phosphohistidine intermediate" evidence="3">
    <location>
        <position position="223"/>
    </location>
</feature>
<dbReference type="InterPro" id="IPR013078">
    <property type="entry name" value="His_Pase_superF_clade-1"/>
</dbReference>
<feature type="binding site" evidence="4">
    <location>
        <position position="280"/>
    </location>
    <ligand>
        <name>substrate</name>
    </ligand>
</feature>
<keyword evidence="2" id="KW-0067">ATP-binding</keyword>
<dbReference type="SUPFAM" id="SSF53254">
    <property type="entry name" value="Phosphoglycerate mutase-like"/>
    <property type="match status" value="1"/>
</dbReference>
<dbReference type="InterPro" id="IPR001345">
    <property type="entry name" value="PG/BPGM_mutase_AS"/>
</dbReference>
<dbReference type="Gene3D" id="3.40.50.1240">
    <property type="entry name" value="Phosphoglycerate mutase-like"/>
    <property type="match status" value="1"/>
</dbReference>
<keyword evidence="1" id="KW-0547">Nucleotide-binding</keyword>
<reference evidence="6 7" key="1">
    <citation type="journal article" date="2009" name="Science">
        <title>Green evolution and dynamic adaptations revealed by genomes of the marine picoeukaryotes Micromonas.</title>
        <authorList>
            <person name="Worden A.Z."/>
            <person name="Lee J.H."/>
            <person name="Mock T."/>
            <person name="Rouze P."/>
            <person name="Simmons M.P."/>
            <person name="Aerts A.L."/>
            <person name="Allen A.E."/>
            <person name="Cuvelier M.L."/>
            <person name="Derelle E."/>
            <person name="Everett M.V."/>
            <person name="Foulon E."/>
            <person name="Grimwood J."/>
            <person name="Gundlach H."/>
            <person name="Henrissat B."/>
            <person name="Napoli C."/>
            <person name="McDonald S.M."/>
            <person name="Parker M.S."/>
            <person name="Rombauts S."/>
            <person name="Salamov A."/>
            <person name="Von Dassow P."/>
            <person name="Badger J.H."/>
            <person name="Coutinho P.M."/>
            <person name="Demir E."/>
            <person name="Dubchak I."/>
            <person name="Gentemann C."/>
            <person name="Eikrem W."/>
            <person name="Gready J.E."/>
            <person name="John U."/>
            <person name="Lanier W."/>
            <person name="Lindquist E.A."/>
            <person name="Lucas S."/>
            <person name="Mayer K.F."/>
            <person name="Moreau H."/>
            <person name="Not F."/>
            <person name="Otillar R."/>
            <person name="Panaud O."/>
            <person name="Pangilinan J."/>
            <person name="Paulsen I."/>
            <person name="Piegu B."/>
            <person name="Poliakov A."/>
            <person name="Robbens S."/>
            <person name="Schmutz J."/>
            <person name="Toulza E."/>
            <person name="Wyss T."/>
            <person name="Zelensky A."/>
            <person name="Zhou K."/>
            <person name="Armbrust E.V."/>
            <person name="Bhattacharya D."/>
            <person name="Goodenough U.W."/>
            <person name="Van de Peer Y."/>
            <person name="Grigoriev I.V."/>
        </authorList>
    </citation>
    <scope>NUCLEOTIDE SEQUENCE [LARGE SCALE GENOMIC DNA]</scope>
    <source>
        <strain evidence="7">RCC299 / NOUM17</strain>
    </source>
</reference>
<dbReference type="FunFam" id="3.40.50.300:FF:000644">
    <property type="entry name" value="GpmB, Fructose-2,6-bisphosphatase"/>
    <property type="match status" value="1"/>
</dbReference>
<feature type="non-terminal residue" evidence="6">
    <location>
        <position position="1"/>
    </location>
</feature>
<dbReference type="InterPro" id="IPR029033">
    <property type="entry name" value="His_PPase_superfam"/>
</dbReference>
<evidence type="ECO:0000313" key="6">
    <source>
        <dbReference type="EMBL" id="ACO69029.1"/>
    </source>
</evidence>
<dbReference type="GO" id="GO:0003873">
    <property type="term" value="F:6-phosphofructo-2-kinase activity"/>
    <property type="evidence" value="ECO:0007669"/>
    <property type="project" value="InterPro"/>
</dbReference>
<dbReference type="PROSITE" id="PS00175">
    <property type="entry name" value="PG_MUTASE"/>
    <property type="match status" value="1"/>
</dbReference>
<dbReference type="OMA" id="RWIQERC"/>
<proteinExistence type="predicted"/>
<dbReference type="Pfam" id="PF01591">
    <property type="entry name" value="6PF2K"/>
    <property type="match status" value="1"/>
</dbReference>
<dbReference type="PANTHER" id="PTHR10606">
    <property type="entry name" value="6-PHOSPHOFRUCTO-2-KINASE/FRUCTOSE-2,6-BISPHOSPHATASE"/>
    <property type="match status" value="1"/>
</dbReference>
<feature type="domain" description="6-phosphofructo-2-kinase" evidence="5">
    <location>
        <begin position="1"/>
        <end position="214"/>
    </location>
</feature>
<dbReference type="FunCoup" id="C1FEX5">
    <property type="interactions" value="1358"/>
</dbReference>
<accession>C1FEX5</accession>
<keyword evidence="7" id="KW-1185">Reference proteome</keyword>
<feature type="binding site" evidence="4">
    <location>
        <begin position="222"/>
        <end position="229"/>
    </location>
    <ligand>
        <name>substrate</name>
    </ligand>
</feature>